<dbReference type="Proteomes" id="UP001549167">
    <property type="component" value="Unassembled WGS sequence"/>
</dbReference>
<keyword evidence="2" id="KW-1133">Transmembrane helix</keyword>
<protein>
    <submittedName>
        <fullName evidence="3">Gas vesicle protein</fullName>
    </submittedName>
</protein>
<proteinExistence type="predicted"/>
<keyword evidence="1" id="KW-0175">Coiled coil</keyword>
<feature type="coiled-coil region" evidence="1">
    <location>
        <begin position="73"/>
        <end position="123"/>
    </location>
</feature>
<dbReference type="EMBL" id="JBEPMX010000002">
    <property type="protein sequence ID" value="MET3682675.1"/>
    <property type="molecule type" value="Genomic_DNA"/>
</dbReference>
<dbReference type="InterPro" id="IPR052928">
    <property type="entry name" value="Desiccation-related_membrane"/>
</dbReference>
<evidence type="ECO:0000256" key="1">
    <source>
        <dbReference type="SAM" id="Coils"/>
    </source>
</evidence>
<organism evidence="3 4">
    <name type="scientific">Alkalibacillus flavidus</name>
    <dbReference type="NCBI Taxonomy" id="546021"/>
    <lineage>
        <taxon>Bacteria</taxon>
        <taxon>Bacillati</taxon>
        <taxon>Bacillota</taxon>
        <taxon>Bacilli</taxon>
        <taxon>Bacillales</taxon>
        <taxon>Bacillaceae</taxon>
        <taxon>Alkalibacillus</taxon>
    </lineage>
</organism>
<keyword evidence="2" id="KW-0472">Membrane</keyword>
<reference evidence="3 4" key="1">
    <citation type="submission" date="2024-06" db="EMBL/GenBank/DDBJ databases">
        <title>Genomic Encyclopedia of Type Strains, Phase IV (KMG-IV): sequencing the most valuable type-strain genomes for metagenomic binning, comparative biology and taxonomic classification.</title>
        <authorList>
            <person name="Goeker M."/>
        </authorList>
    </citation>
    <scope>NUCLEOTIDE SEQUENCE [LARGE SCALE GENOMIC DNA]</scope>
    <source>
        <strain evidence="3 4">DSM 23520</strain>
    </source>
</reference>
<keyword evidence="4" id="KW-1185">Reference proteome</keyword>
<sequence length="132" mass="14909">MTEQKQNTEENINSKDFMIGTLLGGIVGASVALLFAPKTGKEFREDINTGAQQVRERADEWKDVAYEKSNELSQRVKETKGQLQDKVADLRQQAQNGNGEDVAQDIADAIEEATEELERQEANELYERSQQY</sequence>
<dbReference type="PANTHER" id="PTHR35792">
    <property type="entry name" value="GENERAL STRESS PROTEIN"/>
    <property type="match status" value="1"/>
</dbReference>
<dbReference type="RefSeq" id="WP_354219287.1">
    <property type="nucleotide sequence ID" value="NZ_JBEPMX010000002.1"/>
</dbReference>
<dbReference type="Gene3D" id="1.20.1170.10">
    <property type="match status" value="1"/>
</dbReference>
<evidence type="ECO:0000313" key="3">
    <source>
        <dbReference type="EMBL" id="MET3682675.1"/>
    </source>
</evidence>
<dbReference type="Pfam" id="PF12732">
    <property type="entry name" value="YtxH"/>
    <property type="match status" value="1"/>
</dbReference>
<gene>
    <name evidence="3" type="ORF">ABID56_000756</name>
</gene>
<evidence type="ECO:0000313" key="4">
    <source>
        <dbReference type="Proteomes" id="UP001549167"/>
    </source>
</evidence>
<name>A0ABV2KVT6_9BACI</name>
<comment type="caution">
    <text evidence="3">The sequence shown here is derived from an EMBL/GenBank/DDBJ whole genome shotgun (WGS) entry which is preliminary data.</text>
</comment>
<feature type="transmembrane region" description="Helical" evidence="2">
    <location>
        <begin position="17"/>
        <end position="36"/>
    </location>
</feature>
<dbReference type="InterPro" id="IPR024623">
    <property type="entry name" value="YtxH"/>
</dbReference>
<accession>A0ABV2KVT6</accession>
<evidence type="ECO:0000256" key="2">
    <source>
        <dbReference type="SAM" id="Phobius"/>
    </source>
</evidence>
<dbReference type="PANTHER" id="PTHR35792:SF1">
    <property type="entry name" value="SLL0268 PROTEIN"/>
    <property type="match status" value="1"/>
</dbReference>
<keyword evidence="2" id="KW-0812">Transmembrane</keyword>